<dbReference type="InterPro" id="IPR002347">
    <property type="entry name" value="SDR_fam"/>
</dbReference>
<dbReference type="Gene3D" id="3.40.50.720">
    <property type="entry name" value="NAD(P)-binding Rossmann-like Domain"/>
    <property type="match status" value="1"/>
</dbReference>
<organism evidence="1 2">
    <name type="scientific">Phyllobacterium salinisoli</name>
    <dbReference type="NCBI Taxonomy" id="1899321"/>
    <lineage>
        <taxon>Bacteria</taxon>
        <taxon>Pseudomonadati</taxon>
        <taxon>Pseudomonadota</taxon>
        <taxon>Alphaproteobacteria</taxon>
        <taxon>Hyphomicrobiales</taxon>
        <taxon>Phyllobacteriaceae</taxon>
        <taxon>Phyllobacterium</taxon>
    </lineage>
</organism>
<gene>
    <name evidence="1" type="ORF">DUT91_17000</name>
</gene>
<dbReference type="Pfam" id="PF13561">
    <property type="entry name" value="adh_short_C2"/>
    <property type="match status" value="1"/>
</dbReference>
<dbReference type="OrthoDB" id="9803333at2"/>
<dbReference type="Proteomes" id="UP000253420">
    <property type="component" value="Unassembled WGS sequence"/>
</dbReference>
<accession>A0A368K040</accession>
<proteinExistence type="predicted"/>
<dbReference type="SUPFAM" id="SSF51735">
    <property type="entry name" value="NAD(P)-binding Rossmann-fold domains"/>
    <property type="match status" value="1"/>
</dbReference>
<name>A0A368K040_9HYPH</name>
<protein>
    <submittedName>
        <fullName evidence="1">SDR family NAD(P)-dependent oxidoreductase</fullName>
    </submittedName>
</protein>
<dbReference type="InterPro" id="IPR036291">
    <property type="entry name" value="NAD(P)-bd_dom_sf"/>
</dbReference>
<evidence type="ECO:0000313" key="2">
    <source>
        <dbReference type="Proteomes" id="UP000253420"/>
    </source>
</evidence>
<dbReference type="EMBL" id="QOZG01000007">
    <property type="protein sequence ID" value="RCS22591.1"/>
    <property type="molecule type" value="Genomic_DNA"/>
</dbReference>
<reference evidence="1 2" key="1">
    <citation type="submission" date="2018-07" db="EMBL/GenBank/DDBJ databases">
        <title>The draft genome of Phyllobacterium salinisoli.</title>
        <authorList>
            <person name="Liu L."/>
            <person name="Li L."/>
            <person name="Zhang X."/>
            <person name="Liang L."/>
        </authorList>
    </citation>
    <scope>NUCLEOTIDE SEQUENCE [LARGE SCALE GENOMIC DNA]</scope>
    <source>
        <strain evidence="1 2">LLAN61</strain>
    </source>
</reference>
<comment type="caution">
    <text evidence="1">The sequence shown here is derived from an EMBL/GenBank/DDBJ whole genome shotgun (WGS) entry which is preliminary data.</text>
</comment>
<sequence length="45" mass="4616">MAAKVPAGRMGMPEEIAAAVAFHAGDDSRYLLGTEINVDGGLAEL</sequence>
<keyword evidence="2" id="KW-1185">Reference proteome</keyword>
<dbReference type="AlphaFoldDB" id="A0A368K040"/>
<evidence type="ECO:0000313" key="1">
    <source>
        <dbReference type="EMBL" id="RCS22591.1"/>
    </source>
</evidence>